<dbReference type="InterPro" id="IPR013212">
    <property type="entry name" value="Mad3/Bub1_I"/>
</dbReference>
<keyword evidence="2" id="KW-0158">Chromosome</keyword>
<comment type="subcellular location">
    <subcellularLocation>
        <location evidence="1">Chromosome</location>
        <location evidence="1">Centromere</location>
        <location evidence="1">Kinetochore</location>
    </subcellularLocation>
</comment>
<dbReference type="PROSITE" id="PS00108">
    <property type="entry name" value="PROTEIN_KINASE_ST"/>
    <property type="match status" value="1"/>
</dbReference>
<keyword evidence="6" id="KW-0137">Centromere</keyword>
<dbReference type="InParanoid" id="A0A0D2WKP9"/>
<evidence type="ECO:0000256" key="8">
    <source>
        <dbReference type="SAM" id="MobiDB-lite"/>
    </source>
</evidence>
<keyword evidence="12" id="KW-1185">Reference proteome</keyword>
<dbReference type="Gene3D" id="1.10.510.10">
    <property type="entry name" value="Transferase(Phosphotransferase) domain 1"/>
    <property type="match status" value="1"/>
</dbReference>
<evidence type="ECO:0000256" key="1">
    <source>
        <dbReference type="ARBA" id="ARBA00004629"/>
    </source>
</evidence>
<evidence type="ECO:0000259" key="9">
    <source>
        <dbReference type="PROSITE" id="PS50011"/>
    </source>
</evidence>
<dbReference type="PROSITE" id="PS51489">
    <property type="entry name" value="BUB1_N"/>
    <property type="match status" value="1"/>
</dbReference>
<keyword evidence="11" id="KW-0808">Transferase</keyword>
<evidence type="ECO:0000256" key="5">
    <source>
        <dbReference type="ARBA" id="ARBA00022840"/>
    </source>
</evidence>
<feature type="binding site" evidence="7">
    <location>
        <position position="830"/>
    </location>
    <ligand>
        <name>ATP</name>
        <dbReference type="ChEBI" id="CHEBI:30616"/>
    </ligand>
</feature>
<dbReference type="SMART" id="SM00777">
    <property type="entry name" value="Mad3_BUB1_I"/>
    <property type="match status" value="1"/>
</dbReference>
<keyword evidence="4" id="KW-0995">Kinetochore</keyword>
<feature type="compositionally biased region" description="Basic and acidic residues" evidence="8">
    <location>
        <begin position="288"/>
        <end position="298"/>
    </location>
</feature>
<evidence type="ECO:0000256" key="4">
    <source>
        <dbReference type="ARBA" id="ARBA00022838"/>
    </source>
</evidence>
<feature type="compositionally biased region" description="Polar residues" evidence="8">
    <location>
        <begin position="299"/>
        <end position="313"/>
    </location>
</feature>
<protein>
    <submittedName>
        <fullName evidence="11">BUB protein kinase</fullName>
    </submittedName>
</protein>
<name>A0A0D2WKP9_CAPO3</name>
<dbReference type="SUPFAM" id="SSF56112">
    <property type="entry name" value="Protein kinase-like (PK-like)"/>
    <property type="match status" value="1"/>
</dbReference>
<reference evidence="12" key="1">
    <citation type="submission" date="2011-02" db="EMBL/GenBank/DDBJ databases">
        <title>The Genome Sequence of Capsaspora owczarzaki ATCC 30864.</title>
        <authorList>
            <person name="Russ C."/>
            <person name="Cuomo C."/>
            <person name="Burger G."/>
            <person name="Gray M.W."/>
            <person name="Holland P.W.H."/>
            <person name="King N."/>
            <person name="Lang F.B.F."/>
            <person name="Roger A.J."/>
            <person name="Ruiz-Trillo I."/>
            <person name="Young S.K."/>
            <person name="Zeng Q."/>
            <person name="Gargeya S."/>
            <person name="Alvarado L."/>
            <person name="Berlin A."/>
            <person name="Chapman S.B."/>
            <person name="Chen Z."/>
            <person name="Freedman E."/>
            <person name="Gellesch M."/>
            <person name="Goldberg J."/>
            <person name="Griggs A."/>
            <person name="Gujja S."/>
            <person name="Heilman E."/>
            <person name="Heiman D."/>
            <person name="Howarth C."/>
            <person name="Mehta T."/>
            <person name="Neiman D."/>
            <person name="Pearson M."/>
            <person name="Roberts A."/>
            <person name="Saif S."/>
            <person name="Shea T."/>
            <person name="Shenoy N."/>
            <person name="Sisk P."/>
            <person name="Stolte C."/>
            <person name="Sykes S."/>
            <person name="White J."/>
            <person name="Yandava C."/>
            <person name="Haas B."/>
            <person name="Nusbaum C."/>
            <person name="Birren B."/>
        </authorList>
    </citation>
    <scope>NUCLEOTIDE SEQUENCE</scope>
    <source>
        <strain evidence="12">ATCC 30864</strain>
    </source>
</reference>
<evidence type="ECO:0000313" key="11">
    <source>
        <dbReference type="EMBL" id="KJE90228.1"/>
    </source>
</evidence>
<sequence length="1110" mass="120734">MSFQTALIANNRSHPAAAAAASPLSPGSSFSYADTDADMRQTRLQYEQQLADGAADDPLDQWSAYIGWIRQTYPGCHTTPQIGGLASVLERCCFAFQRDERYRSDVRFLRIWMSFAEICNNAPDVFAYLLQNRIGTQHALLYESWASAFEKQLAFASARQVYEAAIANNAMPIDRLKRSFASFQRRVVINNANAMDAPSMPVKPVAVQTGVVFDGFKSLQSPAPTISVKTMQDQPIKSTTSWAGQQLVGSPVSTPAATKASFSVWEDPELAALPEQRSDVAGSAAQRVDGHKARRTSESQRIGQAPIPSSQAATPRDTDGSGYYFSFALSTLVDAQGKEMQVEEVRARHQAARRMALQAEQQRLLQVAQQEAEARQATAALQMEAAAQHLPSTESQIQTPLALPEIALLKIDDESQPQSSPATEPGELMVASSVTSLAPSPMAPSPAPARMTPSPLPIAAMPVSAVLDENQQDSTPTSPLARPSPVRVLASHVFDMAEPAAVGTISSGHSVSPVRVSSGSESSFARVHSGSFSVSQPSTPIAPASKREFASPVVTPVMAIATALPRELEPLRVVAPRISPSREALAPLDYLFVQPSAHQSTSAEEELVTEQTTEVAEPPAAAAAAATAAAANPIPPSEAPLLDFGLDDEIAPMGLDDDVLPTAARHAPARRLSVTPEFRCNFTSTMTMNLPMPLAPVCEDAAEYGDENADSTNSQSAQQPSAPVESRPINPFQADIIDECIGRAVEMLREADPLFISMPETEELPAALSSPKTATNTVVTLPFPDSATGEMQPRVFRINRPLGEGIYGQVYLASDESANEEERLPPVALKVEKPATPWEYYVCTELGRRLNELDLATASRLFVGACATHLFSTASVTSMDYFPHSSLLDAINMYARVKKSMDEVLVVFYAIELFKMLECMHASGIVHADIKPDNLMIRDEESGECTSEEDWDSTWHQDGSAGWASKGLALIDFGRSIDLLMLPEDVQFCGSSNTESFLCVEMQKGTPWKYQVDTYAVLCTIHVMLHNTYMEVIQDPTTKRWKPRVNFKRYWQAEMWSEIFDTLLNPADPIALPDIASLRAKLEAYLQENPAKSKLIKSLLIKLISQLAGR</sequence>
<evidence type="ECO:0000256" key="3">
    <source>
        <dbReference type="ARBA" id="ARBA00022741"/>
    </source>
</evidence>
<dbReference type="PROSITE" id="PS50011">
    <property type="entry name" value="PROTEIN_KINASE_DOM"/>
    <property type="match status" value="1"/>
</dbReference>
<dbReference type="PROSITE" id="PS00107">
    <property type="entry name" value="PROTEIN_KINASE_ATP"/>
    <property type="match status" value="1"/>
</dbReference>
<dbReference type="Proteomes" id="UP000008743">
    <property type="component" value="Unassembled WGS sequence"/>
</dbReference>
<dbReference type="InterPro" id="IPR011009">
    <property type="entry name" value="Kinase-like_dom_sf"/>
</dbReference>
<proteinExistence type="predicted"/>
<feature type="region of interest" description="Disordered" evidence="8">
    <location>
        <begin position="273"/>
        <end position="318"/>
    </location>
</feature>
<dbReference type="PhylomeDB" id="A0A0D2WKP9"/>
<keyword evidence="5 7" id="KW-0067">ATP-binding</keyword>
<evidence type="ECO:0000256" key="6">
    <source>
        <dbReference type="ARBA" id="ARBA00023328"/>
    </source>
</evidence>
<keyword evidence="3 7" id="KW-0547">Nucleotide-binding</keyword>
<dbReference type="GO" id="GO:0000776">
    <property type="term" value="C:kinetochore"/>
    <property type="evidence" value="ECO:0007669"/>
    <property type="project" value="UniProtKB-KW"/>
</dbReference>
<dbReference type="GO" id="GO:0005524">
    <property type="term" value="F:ATP binding"/>
    <property type="evidence" value="ECO:0007669"/>
    <property type="project" value="UniProtKB-UniRule"/>
</dbReference>
<organism evidence="11 12">
    <name type="scientific">Capsaspora owczarzaki (strain ATCC 30864)</name>
    <dbReference type="NCBI Taxonomy" id="595528"/>
    <lineage>
        <taxon>Eukaryota</taxon>
        <taxon>Filasterea</taxon>
        <taxon>Capsaspora</taxon>
    </lineage>
</organism>
<dbReference type="InterPro" id="IPR000719">
    <property type="entry name" value="Prot_kinase_dom"/>
</dbReference>
<feature type="domain" description="Protein kinase" evidence="9">
    <location>
        <begin position="796"/>
        <end position="1110"/>
    </location>
</feature>
<dbReference type="Pfam" id="PF08311">
    <property type="entry name" value="Mad3_BUB1_I"/>
    <property type="match status" value="1"/>
</dbReference>
<dbReference type="PANTHER" id="PTHR14030">
    <property type="entry name" value="MITOTIC CHECKPOINT SERINE/THREONINE-PROTEIN KINASE BUB1"/>
    <property type="match status" value="1"/>
</dbReference>
<accession>A0A0D2WKP9</accession>
<feature type="domain" description="BUB1 N-terminal" evidence="10">
    <location>
        <begin position="46"/>
        <end position="204"/>
    </location>
</feature>
<dbReference type="SMART" id="SM00220">
    <property type="entry name" value="S_TKc"/>
    <property type="match status" value="1"/>
</dbReference>
<dbReference type="GO" id="GO:0004672">
    <property type="term" value="F:protein kinase activity"/>
    <property type="evidence" value="ECO:0007669"/>
    <property type="project" value="InterPro"/>
</dbReference>
<dbReference type="CDD" id="cd13981">
    <property type="entry name" value="STKc_Bub1_BubR1"/>
    <property type="match status" value="1"/>
</dbReference>
<dbReference type="eggNOG" id="KOG1166">
    <property type="taxonomic scope" value="Eukaryota"/>
</dbReference>
<dbReference type="Gene3D" id="1.25.40.430">
    <property type="match status" value="1"/>
</dbReference>
<dbReference type="InterPro" id="IPR015661">
    <property type="entry name" value="Bub1/Mad3"/>
</dbReference>
<evidence type="ECO:0000256" key="7">
    <source>
        <dbReference type="PROSITE-ProRule" id="PRU10141"/>
    </source>
</evidence>
<dbReference type="RefSeq" id="XP_004364437.2">
    <property type="nucleotide sequence ID" value="XM_004364380.2"/>
</dbReference>
<dbReference type="STRING" id="595528.A0A0D2WKP9"/>
<evidence type="ECO:0000256" key="2">
    <source>
        <dbReference type="ARBA" id="ARBA00022454"/>
    </source>
</evidence>
<dbReference type="InterPro" id="IPR017441">
    <property type="entry name" value="Protein_kinase_ATP_BS"/>
</dbReference>
<feature type="compositionally biased region" description="Polar residues" evidence="8">
    <location>
        <begin position="710"/>
        <end position="721"/>
    </location>
</feature>
<keyword evidence="11" id="KW-0418">Kinase</keyword>
<dbReference type="OrthoDB" id="248495at2759"/>
<dbReference type="InterPro" id="IPR008271">
    <property type="entry name" value="Ser/Thr_kinase_AS"/>
</dbReference>
<dbReference type="EMBL" id="KE346361">
    <property type="protein sequence ID" value="KJE90228.1"/>
    <property type="molecule type" value="Genomic_DNA"/>
</dbReference>
<dbReference type="AlphaFoldDB" id="A0A0D2WKP9"/>
<feature type="region of interest" description="Disordered" evidence="8">
    <location>
        <begin position="704"/>
        <end position="728"/>
    </location>
</feature>
<evidence type="ECO:0000259" key="10">
    <source>
        <dbReference type="PROSITE" id="PS51489"/>
    </source>
</evidence>
<evidence type="ECO:0000313" key="12">
    <source>
        <dbReference type="Proteomes" id="UP000008743"/>
    </source>
</evidence>
<dbReference type="GO" id="GO:0007094">
    <property type="term" value="P:mitotic spindle assembly checkpoint signaling"/>
    <property type="evidence" value="ECO:0007669"/>
    <property type="project" value="InterPro"/>
</dbReference>
<feature type="region of interest" description="Disordered" evidence="8">
    <location>
        <begin position="435"/>
        <end position="454"/>
    </location>
</feature>
<gene>
    <name evidence="11" type="ORF">CAOG_001569</name>
</gene>
<dbReference type="FunCoup" id="A0A0D2WKP9">
    <property type="interactions" value="137"/>
</dbReference>
<dbReference type="Pfam" id="PF00069">
    <property type="entry name" value="Pkinase"/>
    <property type="match status" value="1"/>
</dbReference>